<gene>
    <name evidence="11" type="ORF">CLTHE_12520</name>
</gene>
<keyword evidence="3" id="KW-0813">Transport</keyword>
<dbReference type="Pfam" id="PF02699">
    <property type="entry name" value="YajC"/>
    <property type="match status" value="1"/>
</dbReference>
<organism evidence="11 12">
    <name type="scientific">Clostridium thermobutyricum DSM 4928</name>
    <dbReference type="NCBI Taxonomy" id="1121339"/>
    <lineage>
        <taxon>Bacteria</taxon>
        <taxon>Bacillati</taxon>
        <taxon>Bacillota</taxon>
        <taxon>Clostridia</taxon>
        <taxon>Eubacteriales</taxon>
        <taxon>Clostridiaceae</taxon>
        <taxon>Clostridium</taxon>
    </lineage>
</organism>
<dbReference type="PRINTS" id="PR01853">
    <property type="entry name" value="YAJCTRNLCASE"/>
</dbReference>
<dbReference type="GO" id="GO:0005886">
    <property type="term" value="C:plasma membrane"/>
    <property type="evidence" value="ECO:0007669"/>
    <property type="project" value="UniProtKB-SubCell"/>
</dbReference>
<dbReference type="RefSeq" id="WP_002597878.1">
    <property type="nucleotide sequence ID" value="NZ_LTAY01000033.1"/>
</dbReference>
<dbReference type="GO" id="GO:0015031">
    <property type="term" value="P:protein transport"/>
    <property type="evidence" value="ECO:0007669"/>
    <property type="project" value="UniProtKB-KW"/>
</dbReference>
<evidence type="ECO:0000313" key="12">
    <source>
        <dbReference type="Proteomes" id="UP000191448"/>
    </source>
</evidence>
<dbReference type="PANTHER" id="PTHR33909:SF1">
    <property type="entry name" value="SEC TRANSLOCON ACCESSORY COMPLEX SUBUNIT YAJC"/>
    <property type="match status" value="1"/>
</dbReference>
<keyword evidence="8" id="KW-0811">Translocation</keyword>
<dbReference type="InterPro" id="IPR003849">
    <property type="entry name" value="Preprotein_translocase_YajC"/>
</dbReference>
<name>A0A1V4SX88_9CLOT</name>
<dbReference type="OrthoDB" id="9800132at2"/>
<evidence type="ECO:0000256" key="4">
    <source>
        <dbReference type="ARBA" id="ARBA00022475"/>
    </source>
</evidence>
<dbReference type="PANTHER" id="PTHR33909">
    <property type="entry name" value="SEC TRANSLOCON ACCESSORY COMPLEX SUBUNIT YAJC"/>
    <property type="match status" value="1"/>
</dbReference>
<keyword evidence="9 10" id="KW-0472">Membrane</keyword>
<evidence type="ECO:0000256" key="10">
    <source>
        <dbReference type="SAM" id="Phobius"/>
    </source>
</evidence>
<reference evidence="11 12" key="1">
    <citation type="submission" date="2016-02" db="EMBL/GenBank/DDBJ databases">
        <title>Genome sequence of Clostridium thermobutyricum DSM 4928.</title>
        <authorList>
            <person name="Poehlein A."/>
            <person name="Daniel R."/>
        </authorList>
    </citation>
    <scope>NUCLEOTIDE SEQUENCE [LARGE SCALE GENOMIC DNA]</scope>
    <source>
        <strain evidence="11 12">DSM 4928</strain>
    </source>
</reference>
<protein>
    <submittedName>
        <fullName evidence="11">Preprotein translocase subunit YajC</fullName>
    </submittedName>
</protein>
<evidence type="ECO:0000256" key="7">
    <source>
        <dbReference type="ARBA" id="ARBA00022989"/>
    </source>
</evidence>
<evidence type="ECO:0000256" key="3">
    <source>
        <dbReference type="ARBA" id="ARBA00022448"/>
    </source>
</evidence>
<comment type="subcellular location">
    <subcellularLocation>
        <location evidence="1">Cell membrane</location>
        <topology evidence="1">Single-pass membrane protein</topology>
    </subcellularLocation>
</comment>
<keyword evidence="7 10" id="KW-1133">Transmembrane helix</keyword>
<comment type="caution">
    <text evidence="11">The sequence shown here is derived from an EMBL/GenBank/DDBJ whole genome shotgun (WGS) entry which is preliminary data.</text>
</comment>
<accession>A0A1V4SX88</accession>
<evidence type="ECO:0000256" key="2">
    <source>
        <dbReference type="ARBA" id="ARBA00006742"/>
    </source>
</evidence>
<evidence type="ECO:0000256" key="9">
    <source>
        <dbReference type="ARBA" id="ARBA00023136"/>
    </source>
</evidence>
<evidence type="ECO:0000256" key="1">
    <source>
        <dbReference type="ARBA" id="ARBA00004162"/>
    </source>
</evidence>
<dbReference type="AlphaFoldDB" id="A0A1V4SX88"/>
<evidence type="ECO:0000313" key="11">
    <source>
        <dbReference type="EMBL" id="OPX48363.1"/>
    </source>
</evidence>
<keyword evidence="6" id="KW-0653">Protein transport</keyword>
<comment type="similarity">
    <text evidence="2">Belongs to the YajC family.</text>
</comment>
<evidence type="ECO:0000256" key="8">
    <source>
        <dbReference type="ARBA" id="ARBA00023010"/>
    </source>
</evidence>
<dbReference type="EMBL" id="LTAY01000033">
    <property type="protein sequence ID" value="OPX48363.1"/>
    <property type="molecule type" value="Genomic_DNA"/>
</dbReference>
<proteinExistence type="inferred from homology"/>
<dbReference type="NCBIfam" id="TIGR00739">
    <property type="entry name" value="yajC"/>
    <property type="match status" value="1"/>
</dbReference>
<dbReference type="SMART" id="SM01323">
    <property type="entry name" value="YajC"/>
    <property type="match status" value="1"/>
</dbReference>
<feature type="transmembrane region" description="Helical" evidence="10">
    <location>
        <begin position="6"/>
        <end position="24"/>
    </location>
</feature>
<dbReference type="Proteomes" id="UP000191448">
    <property type="component" value="Unassembled WGS sequence"/>
</dbReference>
<evidence type="ECO:0000256" key="5">
    <source>
        <dbReference type="ARBA" id="ARBA00022692"/>
    </source>
</evidence>
<sequence length="91" mass="10438">MHSILLNIVPIIVIFAIFWFLIILPERKRKKKYGEMMSALQLNDNVMTRGGIIGKIVQMDDENVVLETAGKTRIKILKDAIAKKLEKTENK</sequence>
<keyword evidence="4" id="KW-1003">Cell membrane</keyword>
<evidence type="ECO:0000256" key="6">
    <source>
        <dbReference type="ARBA" id="ARBA00022927"/>
    </source>
</evidence>
<keyword evidence="5 10" id="KW-0812">Transmembrane</keyword>